<evidence type="ECO:0000313" key="10">
    <source>
        <dbReference type="EMBL" id="MBD1548624.1"/>
    </source>
</evidence>
<reference evidence="10" key="1">
    <citation type="submission" date="2020-05" db="EMBL/GenBank/DDBJ databases">
        <title>Identification of trans-AT polyketide cluster in two marine bacteria, producers of a novel glutaramide-containing polyketide sesbanimide D and analogs.</title>
        <authorList>
            <person name="Kacar D."/>
            <person name="Rodriguez P."/>
            <person name="Canedo L."/>
            <person name="Gonzalez E."/>
            <person name="Galan B."/>
            <person name="De La Calle F."/>
            <person name="Garcia J.L."/>
        </authorList>
    </citation>
    <scope>NUCLEOTIDE SEQUENCE</scope>
    <source>
        <strain evidence="10">PHM038</strain>
    </source>
</reference>
<evidence type="ECO:0000256" key="7">
    <source>
        <dbReference type="ARBA" id="ARBA00023136"/>
    </source>
</evidence>
<protein>
    <submittedName>
        <fullName evidence="10">ABC transporter permease</fullName>
    </submittedName>
</protein>
<evidence type="ECO:0000256" key="4">
    <source>
        <dbReference type="ARBA" id="ARBA00022475"/>
    </source>
</evidence>
<organism evidence="10 11">
    <name type="scientific">Roseibium aggregatum</name>
    <dbReference type="NCBI Taxonomy" id="187304"/>
    <lineage>
        <taxon>Bacteria</taxon>
        <taxon>Pseudomonadati</taxon>
        <taxon>Pseudomonadota</taxon>
        <taxon>Alphaproteobacteria</taxon>
        <taxon>Hyphomicrobiales</taxon>
        <taxon>Stappiaceae</taxon>
        <taxon>Roseibium</taxon>
    </lineage>
</organism>
<dbReference type="SUPFAM" id="SSF161098">
    <property type="entry name" value="MetI-like"/>
    <property type="match status" value="1"/>
</dbReference>
<evidence type="ECO:0000256" key="2">
    <source>
        <dbReference type="ARBA" id="ARBA00007069"/>
    </source>
</evidence>
<dbReference type="AlphaFoldDB" id="A0A926P020"/>
<dbReference type="InterPro" id="IPR051789">
    <property type="entry name" value="Bact_Polyamine_Transport"/>
</dbReference>
<feature type="transmembrane region" description="Helical" evidence="8">
    <location>
        <begin position="164"/>
        <end position="184"/>
    </location>
</feature>
<comment type="caution">
    <text evidence="10">The sequence shown here is derived from an EMBL/GenBank/DDBJ whole genome shotgun (WGS) entry which is preliminary data.</text>
</comment>
<dbReference type="Gene3D" id="1.10.3720.10">
    <property type="entry name" value="MetI-like"/>
    <property type="match status" value="1"/>
</dbReference>
<dbReference type="Proteomes" id="UP000598467">
    <property type="component" value="Unassembled WGS sequence"/>
</dbReference>
<proteinExistence type="inferred from homology"/>
<keyword evidence="3 8" id="KW-0813">Transport</keyword>
<dbReference type="InterPro" id="IPR000515">
    <property type="entry name" value="MetI-like"/>
</dbReference>
<feature type="domain" description="ABC transmembrane type-1" evidence="9">
    <location>
        <begin position="69"/>
        <end position="283"/>
    </location>
</feature>
<evidence type="ECO:0000259" key="9">
    <source>
        <dbReference type="PROSITE" id="PS50928"/>
    </source>
</evidence>
<evidence type="ECO:0000256" key="1">
    <source>
        <dbReference type="ARBA" id="ARBA00004651"/>
    </source>
</evidence>
<dbReference type="GO" id="GO:0005886">
    <property type="term" value="C:plasma membrane"/>
    <property type="evidence" value="ECO:0007669"/>
    <property type="project" value="UniProtKB-SubCell"/>
</dbReference>
<gene>
    <name evidence="10" type="ORF">HK439_20360</name>
</gene>
<evidence type="ECO:0000256" key="8">
    <source>
        <dbReference type="RuleBase" id="RU363032"/>
    </source>
</evidence>
<evidence type="ECO:0000256" key="6">
    <source>
        <dbReference type="ARBA" id="ARBA00022989"/>
    </source>
</evidence>
<feature type="transmembrane region" description="Helical" evidence="8">
    <location>
        <begin position="103"/>
        <end position="125"/>
    </location>
</feature>
<keyword evidence="6 8" id="KW-1133">Transmembrane helix</keyword>
<keyword evidence="5 8" id="KW-0812">Transmembrane</keyword>
<feature type="transmembrane region" description="Helical" evidence="8">
    <location>
        <begin position="75"/>
        <end position="94"/>
    </location>
</feature>
<evidence type="ECO:0000313" key="11">
    <source>
        <dbReference type="Proteomes" id="UP000598467"/>
    </source>
</evidence>
<keyword evidence="7 8" id="KW-0472">Membrane</keyword>
<keyword evidence="4" id="KW-1003">Cell membrane</keyword>
<evidence type="ECO:0000256" key="5">
    <source>
        <dbReference type="ARBA" id="ARBA00022692"/>
    </source>
</evidence>
<evidence type="ECO:0000256" key="3">
    <source>
        <dbReference type="ARBA" id="ARBA00022448"/>
    </source>
</evidence>
<dbReference type="PANTHER" id="PTHR43848:SF2">
    <property type="entry name" value="PUTRESCINE TRANSPORT SYSTEM PERMEASE PROTEIN POTI"/>
    <property type="match status" value="1"/>
</dbReference>
<dbReference type="EMBL" id="JABFCZ010000024">
    <property type="protein sequence ID" value="MBD1548624.1"/>
    <property type="molecule type" value="Genomic_DNA"/>
</dbReference>
<dbReference type="GO" id="GO:0055085">
    <property type="term" value="P:transmembrane transport"/>
    <property type="evidence" value="ECO:0007669"/>
    <property type="project" value="InterPro"/>
</dbReference>
<feature type="transmembrane region" description="Helical" evidence="8">
    <location>
        <begin position="257"/>
        <end position="283"/>
    </location>
</feature>
<feature type="transmembrane region" description="Helical" evidence="8">
    <location>
        <begin position="7"/>
        <end position="34"/>
    </location>
</feature>
<comment type="subcellular location">
    <subcellularLocation>
        <location evidence="1 8">Cell membrane</location>
        <topology evidence="1 8">Multi-pass membrane protein</topology>
    </subcellularLocation>
</comment>
<dbReference type="PROSITE" id="PS50928">
    <property type="entry name" value="ABC_TM1"/>
    <property type="match status" value="1"/>
</dbReference>
<dbReference type="RefSeq" id="WP_190293311.1">
    <property type="nucleotide sequence ID" value="NZ_JABFCZ010000024.1"/>
</dbReference>
<name>A0A926P020_9HYPH</name>
<sequence>MDRRPASFYWLAAFFCVFVLFLYGPTLTIMVLSFQGPQGGLTFPMNGVSLHWFYQLFEGIGVVDIGSALVNSLKLGLLTMAITVVASVMAGLAFRRNFKGSGFLFYTAIASLIVPSIVVSLGIALEFRIADDTINAIGDAYEVEWIWDNFTTLMGLFSSGLGAHLTWTFPFGLLIMFAVFNRFNPAFEEAARDLGATPWQTFRHVVLPIIVPSVFGVALFGFTLSWDEIARSSQAVGSDNTLPITLRGLTTTVTTPAIYALGTLTTAISLAVIITSLVAVMIVQRRRKRHGSDAGKGMV</sequence>
<dbReference type="InterPro" id="IPR035906">
    <property type="entry name" value="MetI-like_sf"/>
</dbReference>
<dbReference type="CDD" id="cd06261">
    <property type="entry name" value="TM_PBP2"/>
    <property type="match status" value="1"/>
</dbReference>
<comment type="similarity">
    <text evidence="2">Belongs to the binding-protein-dependent transport system permease family. CysTW subfamily.</text>
</comment>
<dbReference type="PANTHER" id="PTHR43848">
    <property type="entry name" value="PUTRESCINE TRANSPORT SYSTEM PERMEASE PROTEIN POTI"/>
    <property type="match status" value="1"/>
</dbReference>
<feature type="transmembrane region" description="Helical" evidence="8">
    <location>
        <begin position="205"/>
        <end position="226"/>
    </location>
</feature>
<accession>A0A926P020</accession>
<dbReference type="Pfam" id="PF00528">
    <property type="entry name" value="BPD_transp_1"/>
    <property type="match status" value="1"/>
</dbReference>